<keyword evidence="3" id="KW-1185">Reference proteome</keyword>
<evidence type="ECO:0000256" key="1">
    <source>
        <dbReference type="SAM" id="Phobius"/>
    </source>
</evidence>
<dbReference type="EMBL" id="JAPNKA010000001">
    <property type="protein sequence ID" value="MCY1076466.1"/>
    <property type="molecule type" value="Genomic_DNA"/>
</dbReference>
<evidence type="ECO:0000313" key="3">
    <source>
        <dbReference type="Proteomes" id="UP001207654"/>
    </source>
</evidence>
<organism evidence="2 3">
    <name type="scientific">Archangium lansingense</name>
    <dbReference type="NCBI Taxonomy" id="2995310"/>
    <lineage>
        <taxon>Bacteria</taxon>
        <taxon>Pseudomonadati</taxon>
        <taxon>Myxococcota</taxon>
        <taxon>Myxococcia</taxon>
        <taxon>Myxococcales</taxon>
        <taxon>Cystobacterineae</taxon>
        <taxon>Archangiaceae</taxon>
        <taxon>Archangium</taxon>
    </lineage>
</organism>
<evidence type="ECO:0000313" key="2">
    <source>
        <dbReference type="EMBL" id="MCY1076466.1"/>
    </source>
</evidence>
<gene>
    <name evidence="2" type="ORF">OV287_18475</name>
</gene>
<sequence length="275" mass="28679">MANTDAMSVGPNSCGQTSAFNWQVVGSPCAEIAMWITTDSDCRDSASAQTAGSFYSLPSISLNDIRTSGSSGTKTFEVSRLPIFTSSGSDGGTAVTCSADVEIESTMRLCASTKSYDFYGQCSSTVVKATAPLEISYDTKRPGAPTIESVAALDKALKVTVDAPDDAVQVKVVAMLEGAQVTSKTEGVDRDAVTVENLVNDKTYQLEAYSIDGAGNVSLAFATAEGTPNRTLGFYEKYREAGGEEMGCGATGGGFAGGAILAALGFWLFSRRNRS</sequence>
<proteinExistence type="predicted"/>
<name>A0ABT4A4C9_9BACT</name>
<feature type="transmembrane region" description="Helical" evidence="1">
    <location>
        <begin position="249"/>
        <end position="269"/>
    </location>
</feature>
<dbReference type="NCBIfam" id="NF045522">
    <property type="entry name" value="MXAN_2561_fam"/>
    <property type="match status" value="1"/>
</dbReference>
<comment type="caution">
    <text evidence="2">The sequence shown here is derived from an EMBL/GenBank/DDBJ whole genome shotgun (WGS) entry which is preliminary data.</text>
</comment>
<keyword evidence="1" id="KW-1133">Transmembrane helix</keyword>
<accession>A0ABT4A4C9</accession>
<keyword evidence="1" id="KW-0472">Membrane</keyword>
<protein>
    <submittedName>
        <fullName evidence="2">Uncharacterized protein</fullName>
    </submittedName>
</protein>
<reference evidence="2 3" key="1">
    <citation type="submission" date="2022-11" db="EMBL/GenBank/DDBJ databases">
        <title>Minimal conservation of predation-associated metabolite biosynthetic gene clusters underscores biosynthetic potential of Myxococcota including descriptions for ten novel species: Archangium lansinium sp. nov., Myxococcus landrumus sp. nov., Nannocystis bai.</title>
        <authorList>
            <person name="Ahearne A."/>
            <person name="Stevens C."/>
            <person name="Phillips K."/>
        </authorList>
    </citation>
    <scope>NUCLEOTIDE SEQUENCE [LARGE SCALE GENOMIC DNA]</scope>
    <source>
        <strain evidence="2 3">MIWBW</strain>
    </source>
</reference>
<keyword evidence="1" id="KW-0812">Transmembrane</keyword>
<dbReference type="Proteomes" id="UP001207654">
    <property type="component" value="Unassembled WGS sequence"/>
</dbReference>